<feature type="transmembrane region" description="Helical" evidence="1">
    <location>
        <begin position="32"/>
        <end position="49"/>
    </location>
</feature>
<proteinExistence type="predicted"/>
<reference evidence="2 3" key="1">
    <citation type="journal article" date="2013" name="Proc. Natl. Acad. Sci. U.S.A.">
        <title>Genome of an arbuscular mycorrhizal fungus provides insight into the oldest plant symbiosis.</title>
        <authorList>
            <person name="Tisserant E."/>
            <person name="Malbreil M."/>
            <person name="Kuo A."/>
            <person name="Kohler A."/>
            <person name="Symeonidi A."/>
            <person name="Balestrini R."/>
            <person name="Charron P."/>
            <person name="Duensing N."/>
            <person name="Frei Dit Frey N."/>
            <person name="Gianinazzi-Pearson V."/>
            <person name="Gilbert L.B."/>
            <person name="Handa Y."/>
            <person name="Herr J.R."/>
            <person name="Hijri M."/>
            <person name="Koul R."/>
            <person name="Kawaguchi M."/>
            <person name="Krajinski F."/>
            <person name="Lammers P.J."/>
            <person name="Masclaux F.G."/>
            <person name="Murat C."/>
            <person name="Morin E."/>
            <person name="Ndikumana S."/>
            <person name="Pagni M."/>
            <person name="Petitpierre D."/>
            <person name="Requena N."/>
            <person name="Rosikiewicz P."/>
            <person name="Riley R."/>
            <person name="Saito K."/>
            <person name="San Clemente H."/>
            <person name="Shapiro H."/>
            <person name="van Tuinen D."/>
            <person name="Becard G."/>
            <person name="Bonfante P."/>
            <person name="Paszkowski U."/>
            <person name="Shachar-Hill Y.Y."/>
            <person name="Tuskan G.A."/>
            <person name="Young P.W."/>
            <person name="Sanders I.R."/>
            <person name="Henrissat B."/>
            <person name="Rensing S.A."/>
            <person name="Grigoriev I.V."/>
            <person name="Corradi N."/>
            <person name="Roux C."/>
            <person name="Martin F."/>
        </authorList>
    </citation>
    <scope>NUCLEOTIDE SEQUENCE [LARGE SCALE GENOMIC DNA]</scope>
    <source>
        <strain evidence="2 3">DAOM 197198</strain>
    </source>
</reference>
<sequence>MMTKYIIIQIFIQKNKMNWKFLMMDFKSFNNVFFYILNYYHLFIFLSWII</sequence>
<evidence type="ECO:0000313" key="3">
    <source>
        <dbReference type="Proteomes" id="UP000018888"/>
    </source>
</evidence>
<protein>
    <submittedName>
        <fullName evidence="2">Uncharacterized protein</fullName>
    </submittedName>
</protein>
<reference evidence="2 3" key="2">
    <citation type="journal article" date="2018" name="New Phytol.">
        <title>High intraspecific genome diversity in the model arbuscular mycorrhizal symbiont Rhizophagus irregularis.</title>
        <authorList>
            <person name="Chen E.C.H."/>
            <person name="Morin E."/>
            <person name="Beaudet D."/>
            <person name="Noel J."/>
            <person name="Yildirir G."/>
            <person name="Ndikumana S."/>
            <person name="Charron P."/>
            <person name="St-Onge C."/>
            <person name="Giorgi J."/>
            <person name="Kruger M."/>
            <person name="Marton T."/>
            <person name="Ropars J."/>
            <person name="Grigoriev I.V."/>
            <person name="Hainaut M."/>
            <person name="Henrissat B."/>
            <person name="Roux C."/>
            <person name="Martin F."/>
            <person name="Corradi N."/>
        </authorList>
    </citation>
    <scope>NUCLEOTIDE SEQUENCE [LARGE SCALE GENOMIC DNA]</scope>
    <source>
        <strain evidence="2 3">DAOM 197198</strain>
    </source>
</reference>
<evidence type="ECO:0000313" key="2">
    <source>
        <dbReference type="EMBL" id="POG58659.1"/>
    </source>
</evidence>
<dbReference type="AlphaFoldDB" id="A0A2P4NZT7"/>
<accession>A0A2P4NZT7</accession>
<comment type="caution">
    <text evidence="2">The sequence shown here is derived from an EMBL/GenBank/DDBJ whole genome shotgun (WGS) entry which is preliminary data.</text>
</comment>
<evidence type="ECO:0000256" key="1">
    <source>
        <dbReference type="SAM" id="Phobius"/>
    </source>
</evidence>
<dbReference type="EMBL" id="AUPC02000508">
    <property type="protein sequence ID" value="POG58659.1"/>
    <property type="molecule type" value="Genomic_DNA"/>
</dbReference>
<dbReference type="Proteomes" id="UP000018888">
    <property type="component" value="Unassembled WGS sequence"/>
</dbReference>
<name>A0A2P4NZT7_RHIID</name>
<keyword evidence="1" id="KW-1133">Transmembrane helix</keyword>
<keyword evidence="1" id="KW-0812">Transmembrane</keyword>
<keyword evidence="3" id="KW-1185">Reference proteome</keyword>
<gene>
    <name evidence="2" type="ORF">GLOIN_2v1728856</name>
</gene>
<organism evidence="2 3">
    <name type="scientific">Rhizophagus irregularis (strain DAOM 181602 / DAOM 197198 / MUCL 43194)</name>
    <name type="common">Arbuscular mycorrhizal fungus</name>
    <name type="synonym">Glomus intraradices</name>
    <dbReference type="NCBI Taxonomy" id="747089"/>
    <lineage>
        <taxon>Eukaryota</taxon>
        <taxon>Fungi</taxon>
        <taxon>Fungi incertae sedis</taxon>
        <taxon>Mucoromycota</taxon>
        <taxon>Glomeromycotina</taxon>
        <taxon>Glomeromycetes</taxon>
        <taxon>Glomerales</taxon>
        <taxon>Glomeraceae</taxon>
        <taxon>Rhizophagus</taxon>
    </lineage>
</organism>
<keyword evidence="1" id="KW-0472">Membrane</keyword>